<evidence type="ECO:0000313" key="2">
    <source>
        <dbReference type="Proteomes" id="UP000760545"/>
    </source>
</evidence>
<dbReference type="Proteomes" id="UP000760545">
    <property type="component" value="Unassembled WGS sequence"/>
</dbReference>
<accession>A0ABX1DID7</accession>
<feature type="non-terminal residue" evidence="1">
    <location>
        <position position="123"/>
    </location>
</feature>
<proteinExistence type="predicted"/>
<keyword evidence="2" id="KW-1185">Reference proteome</keyword>
<comment type="caution">
    <text evidence="1">The sequence shown here is derived from an EMBL/GenBank/DDBJ whole genome shotgun (WGS) entry which is preliminary data.</text>
</comment>
<organism evidence="1 2">
    <name type="scientific">Tamlana crocina</name>
    <dbReference type="NCBI Taxonomy" id="393006"/>
    <lineage>
        <taxon>Bacteria</taxon>
        <taxon>Pseudomonadati</taxon>
        <taxon>Bacteroidota</taxon>
        <taxon>Flavobacteriia</taxon>
        <taxon>Flavobacteriales</taxon>
        <taxon>Flavobacteriaceae</taxon>
        <taxon>Tamlana</taxon>
    </lineage>
</organism>
<sequence>ITKFQSQFGEKGAFRLISSDEMNDPEVNPEEGLFSHTDDYIKLTEVARKYAEIHESKLNSKEHYQGLLEISKTDPEIIPLFVKTPDGNLRIIPSHSAEMQITEGSKLVYLGKQITKEINKEET</sequence>
<gene>
    <name evidence="1" type="ORF">HC176_17590</name>
</gene>
<dbReference type="EMBL" id="JAAVJS010000458">
    <property type="protein sequence ID" value="NJX17287.1"/>
    <property type="molecule type" value="Genomic_DNA"/>
</dbReference>
<name>A0ABX1DID7_9FLAO</name>
<reference evidence="1 2" key="1">
    <citation type="submission" date="2020-03" db="EMBL/GenBank/DDBJ databases">
        <title>Tamlana sp. nov, isolated from XXX.</title>
        <authorList>
            <person name="Cao W.R."/>
        </authorList>
    </citation>
    <scope>NUCLEOTIDE SEQUENCE [LARGE SCALE GENOMIC DNA]</scope>
    <source>
        <strain evidence="1 2">HST1-43</strain>
    </source>
</reference>
<protein>
    <submittedName>
        <fullName evidence="1">Cell shape-determining protein</fullName>
    </submittedName>
</protein>
<evidence type="ECO:0000313" key="1">
    <source>
        <dbReference type="EMBL" id="NJX17287.1"/>
    </source>
</evidence>
<feature type="non-terminal residue" evidence="1">
    <location>
        <position position="1"/>
    </location>
</feature>